<evidence type="ECO:0000313" key="5">
    <source>
        <dbReference type="Proteomes" id="UP000612746"/>
    </source>
</evidence>
<dbReference type="OrthoDB" id="263560at2759"/>
<dbReference type="PANTHER" id="PTHR21250">
    <property type="entry name" value="PRE-RRNA-PROCESSING PROTEIN TSR2 HOMOLOG"/>
    <property type="match status" value="1"/>
</dbReference>
<evidence type="ECO:0000256" key="2">
    <source>
        <dbReference type="ARBA" id="ARBA00022552"/>
    </source>
</evidence>
<keyword evidence="2" id="KW-0698">rRNA processing</keyword>
<evidence type="ECO:0000256" key="3">
    <source>
        <dbReference type="SAM" id="MobiDB-lite"/>
    </source>
</evidence>
<comment type="caution">
    <text evidence="4">The sequence shown here is derived from an EMBL/GenBank/DDBJ whole genome shotgun (WGS) entry which is preliminary data.</text>
</comment>
<name>A0A8H7UQQ7_9FUNG</name>
<feature type="compositionally biased region" description="Polar residues" evidence="3">
    <location>
        <begin position="115"/>
        <end position="126"/>
    </location>
</feature>
<organism evidence="4 5">
    <name type="scientific">Umbelopsis vinacea</name>
    <dbReference type="NCBI Taxonomy" id="44442"/>
    <lineage>
        <taxon>Eukaryota</taxon>
        <taxon>Fungi</taxon>
        <taxon>Fungi incertae sedis</taxon>
        <taxon>Mucoromycota</taxon>
        <taxon>Mucoromycotina</taxon>
        <taxon>Umbelopsidomycetes</taxon>
        <taxon>Umbelopsidales</taxon>
        <taxon>Umbelopsidaceae</taxon>
        <taxon>Umbelopsis</taxon>
    </lineage>
</organism>
<comment type="similarity">
    <text evidence="1">Belongs to the TSR2 family.</text>
</comment>
<evidence type="ECO:0000313" key="4">
    <source>
        <dbReference type="EMBL" id="KAG2187479.1"/>
    </source>
</evidence>
<reference evidence="4" key="1">
    <citation type="submission" date="2020-12" db="EMBL/GenBank/DDBJ databases">
        <title>Metabolic potential, ecology and presence of endohyphal bacteria is reflected in genomic diversity of Mucoromycotina.</title>
        <authorList>
            <person name="Muszewska A."/>
            <person name="Okrasinska A."/>
            <person name="Steczkiewicz K."/>
            <person name="Drgas O."/>
            <person name="Orlowska M."/>
            <person name="Perlinska-Lenart U."/>
            <person name="Aleksandrzak-Piekarczyk T."/>
            <person name="Szatraj K."/>
            <person name="Zielenkiewicz U."/>
            <person name="Pilsyk S."/>
            <person name="Malc E."/>
            <person name="Mieczkowski P."/>
            <person name="Kruszewska J.S."/>
            <person name="Biernat P."/>
            <person name="Pawlowska J."/>
        </authorList>
    </citation>
    <scope>NUCLEOTIDE SEQUENCE</scope>
    <source>
        <strain evidence="4">WA0000051536</strain>
    </source>
</reference>
<accession>A0A8H7UQQ7</accession>
<feature type="region of interest" description="Disordered" evidence="3">
    <location>
        <begin position="114"/>
        <end position="140"/>
    </location>
</feature>
<dbReference type="AlphaFoldDB" id="A0A8H7UQQ7"/>
<proteinExistence type="inferred from homology"/>
<evidence type="ECO:0000256" key="1">
    <source>
        <dbReference type="ARBA" id="ARBA00006524"/>
    </source>
</evidence>
<keyword evidence="5" id="KW-1185">Reference proteome</keyword>
<gene>
    <name evidence="4" type="ORF">INT44_005168</name>
</gene>
<dbReference type="Proteomes" id="UP000612746">
    <property type="component" value="Unassembled WGS sequence"/>
</dbReference>
<dbReference type="InterPro" id="IPR019398">
    <property type="entry name" value="Pre-rRNA_process_TSR2"/>
</dbReference>
<sequence length="203" mass="22742">MVHPNQAAFTEGLHYVLRSWSALKLAVEQDWGGPDSEEKREWMAETLVEYFGANAKRLDEFDVEDILVQIMSDEFHTDLEDGSAYAVAKHLVSMFNQCIHGDFSEVAKLREKVASRSNQSAGQSANNDEDSEDDDDDSEAGDEVIDFASKFQRILVTLAANPVLLSFQDDAMDVEEPSAPQEPQGPIIDEDGFELVTKGRRRR</sequence>
<dbReference type="Pfam" id="PF10273">
    <property type="entry name" value="WGG"/>
    <property type="match status" value="1"/>
</dbReference>
<dbReference type="GO" id="GO:0006364">
    <property type="term" value="P:rRNA processing"/>
    <property type="evidence" value="ECO:0007669"/>
    <property type="project" value="UniProtKB-KW"/>
</dbReference>
<protein>
    <recommendedName>
        <fullName evidence="6">Pre-rRNA-processing protein TSR2</fullName>
    </recommendedName>
</protein>
<evidence type="ECO:0008006" key="6">
    <source>
        <dbReference type="Google" id="ProtNLM"/>
    </source>
</evidence>
<feature type="region of interest" description="Disordered" evidence="3">
    <location>
        <begin position="171"/>
        <end position="203"/>
    </location>
</feature>
<feature type="compositionally biased region" description="Acidic residues" evidence="3">
    <location>
        <begin position="127"/>
        <end position="140"/>
    </location>
</feature>
<dbReference type="EMBL" id="JAEPRA010000003">
    <property type="protein sequence ID" value="KAG2187479.1"/>
    <property type="molecule type" value="Genomic_DNA"/>
</dbReference>